<dbReference type="Proteomes" id="UP000015105">
    <property type="component" value="Chromosome 5D"/>
</dbReference>
<dbReference type="GO" id="GO:0005634">
    <property type="term" value="C:nucleus"/>
    <property type="evidence" value="ECO:0007669"/>
    <property type="project" value="TreeGrafter"/>
</dbReference>
<dbReference type="Gramene" id="AET5Gv21177800.12">
    <property type="protein sequence ID" value="AET5Gv21177800.12"/>
    <property type="gene ID" value="AET5Gv21177800"/>
</dbReference>
<dbReference type="PANTHER" id="PTHR12837">
    <property type="entry name" value="POLY ADP-RIBOSE GLYCOHYDROLASE"/>
    <property type="match status" value="1"/>
</dbReference>
<dbReference type="PANTHER" id="PTHR12837:SF0">
    <property type="entry name" value="POLY(ADP-RIBOSE) GLYCOHYDROLASE"/>
    <property type="match status" value="1"/>
</dbReference>
<dbReference type="InterPro" id="IPR048362">
    <property type="entry name" value="PARG_helical"/>
</dbReference>
<accession>A0A453MGV6</accession>
<dbReference type="GO" id="GO:0005737">
    <property type="term" value="C:cytoplasm"/>
    <property type="evidence" value="ECO:0007669"/>
    <property type="project" value="TreeGrafter"/>
</dbReference>
<protein>
    <recommendedName>
        <fullName evidence="1">PARG helical domain-containing protein</fullName>
    </recommendedName>
</protein>
<dbReference type="Pfam" id="PF20811">
    <property type="entry name" value="PARG_cat_N"/>
    <property type="match status" value="1"/>
</dbReference>
<keyword evidence="3" id="KW-1185">Reference proteome</keyword>
<dbReference type="AlphaFoldDB" id="A0A453MGV6"/>
<reference evidence="3" key="2">
    <citation type="journal article" date="2017" name="Nat. Plants">
        <title>The Aegilops tauschii genome reveals multiple impacts of transposons.</title>
        <authorList>
            <person name="Zhao G."/>
            <person name="Zou C."/>
            <person name="Li K."/>
            <person name="Wang K."/>
            <person name="Li T."/>
            <person name="Gao L."/>
            <person name="Zhang X."/>
            <person name="Wang H."/>
            <person name="Yang Z."/>
            <person name="Liu X."/>
            <person name="Jiang W."/>
            <person name="Mao L."/>
            <person name="Kong X."/>
            <person name="Jiao Y."/>
            <person name="Jia J."/>
        </authorList>
    </citation>
    <scope>NUCLEOTIDE SEQUENCE [LARGE SCALE GENOMIC DNA]</scope>
    <source>
        <strain evidence="3">cv. AL8/78</strain>
    </source>
</reference>
<dbReference type="InterPro" id="IPR007724">
    <property type="entry name" value="Poly_GlycHdrlase"/>
</dbReference>
<evidence type="ECO:0000313" key="2">
    <source>
        <dbReference type="EnsemblPlants" id="AET5Gv21177800.12"/>
    </source>
</evidence>
<dbReference type="GO" id="GO:0004649">
    <property type="term" value="F:poly(ADP-ribose) glycohydrolase activity"/>
    <property type="evidence" value="ECO:0007669"/>
    <property type="project" value="InterPro"/>
</dbReference>
<dbReference type="GO" id="GO:0005975">
    <property type="term" value="P:carbohydrate metabolic process"/>
    <property type="evidence" value="ECO:0007669"/>
    <property type="project" value="InterPro"/>
</dbReference>
<dbReference type="GO" id="GO:0009225">
    <property type="term" value="P:nucleotide-sugar metabolic process"/>
    <property type="evidence" value="ECO:0007669"/>
    <property type="project" value="TreeGrafter"/>
</dbReference>
<dbReference type="GO" id="GO:0006282">
    <property type="term" value="P:regulation of DNA repair"/>
    <property type="evidence" value="ECO:0007669"/>
    <property type="project" value="InterPro"/>
</dbReference>
<evidence type="ECO:0000313" key="3">
    <source>
        <dbReference type="Proteomes" id="UP000015105"/>
    </source>
</evidence>
<reference evidence="2" key="5">
    <citation type="journal article" date="2021" name="G3 (Bethesda)">
        <title>Aegilops tauschii genome assembly Aet v5.0 features greater sequence contiguity and improved annotation.</title>
        <authorList>
            <person name="Wang L."/>
            <person name="Zhu T."/>
            <person name="Rodriguez J.C."/>
            <person name="Deal K.R."/>
            <person name="Dubcovsky J."/>
            <person name="McGuire P.E."/>
            <person name="Lux T."/>
            <person name="Spannagl M."/>
            <person name="Mayer K.F.X."/>
            <person name="Baldrich P."/>
            <person name="Meyers B.C."/>
            <person name="Huo N."/>
            <person name="Gu Y.Q."/>
            <person name="Zhou H."/>
            <person name="Devos K.M."/>
            <person name="Bennetzen J.L."/>
            <person name="Unver T."/>
            <person name="Budak H."/>
            <person name="Gulick P.J."/>
            <person name="Galiba G."/>
            <person name="Kalapos B."/>
            <person name="Nelson D.R."/>
            <person name="Li P."/>
            <person name="You F.M."/>
            <person name="Luo M.C."/>
            <person name="Dvorak J."/>
        </authorList>
    </citation>
    <scope>NUCLEOTIDE SEQUENCE [LARGE SCALE GENOMIC DNA]</scope>
    <source>
        <strain evidence="2">cv. AL8/78</strain>
    </source>
</reference>
<sequence>RGDLRSILPQLPVVLRGGALFWPAAAQEQLRALSLGPDVSRVTSAAEGYALFFDDLLSRAHARDWFSDVLPRLARLLLRLPALLEGHYAGARAATGLRLLGSQDAGFVLLGQELAAALLACALFCLFPTAGRGEARLPAINFDALFSALTNNARQSQEHKVRCIAHYFERVTASTPAGFVSFE</sequence>
<reference evidence="2" key="3">
    <citation type="journal article" date="2017" name="Nature">
        <title>Genome sequence of the progenitor of the wheat D genome Aegilops tauschii.</title>
        <authorList>
            <person name="Luo M.C."/>
            <person name="Gu Y.Q."/>
            <person name="Puiu D."/>
            <person name="Wang H."/>
            <person name="Twardziok S.O."/>
            <person name="Deal K.R."/>
            <person name="Huo N."/>
            <person name="Zhu T."/>
            <person name="Wang L."/>
            <person name="Wang Y."/>
            <person name="McGuire P.E."/>
            <person name="Liu S."/>
            <person name="Long H."/>
            <person name="Ramasamy R.K."/>
            <person name="Rodriguez J.C."/>
            <person name="Van S.L."/>
            <person name="Yuan L."/>
            <person name="Wang Z."/>
            <person name="Xia Z."/>
            <person name="Xiao L."/>
            <person name="Anderson O.D."/>
            <person name="Ouyang S."/>
            <person name="Liang Y."/>
            <person name="Zimin A.V."/>
            <person name="Pertea G."/>
            <person name="Qi P."/>
            <person name="Bennetzen J.L."/>
            <person name="Dai X."/>
            <person name="Dawson M.W."/>
            <person name="Muller H.G."/>
            <person name="Kugler K."/>
            <person name="Rivarola-Duarte L."/>
            <person name="Spannagl M."/>
            <person name="Mayer K.F.X."/>
            <person name="Lu F.H."/>
            <person name="Bevan M.W."/>
            <person name="Leroy P."/>
            <person name="Li P."/>
            <person name="You F.M."/>
            <person name="Sun Q."/>
            <person name="Liu Z."/>
            <person name="Lyons E."/>
            <person name="Wicker T."/>
            <person name="Salzberg S.L."/>
            <person name="Devos K.M."/>
            <person name="Dvorak J."/>
        </authorList>
    </citation>
    <scope>NUCLEOTIDE SEQUENCE [LARGE SCALE GENOMIC DNA]</scope>
    <source>
        <strain evidence="2">cv. AL8/78</strain>
    </source>
</reference>
<reference evidence="3" key="1">
    <citation type="journal article" date="2014" name="Science">
        <title>Ancient hybridizations among the ancestral genomes of bread wheat.</title>
        <authorList>
            <consortium name="International Wheat Genome Sequencing Consortium,"/>
            <person name="Marcussen T."/>
            <person name="Sandve S.R."/>
            <person name="Heier L."/>
            <person name="Spannagl M."/>
            <person name="Pfeifer M."/>
            <person name="Jakobsen K.S."/>
            <person name="Wulff B.B."/>
            <person name="Steuernagel B."/>
            <person name="Mayer K.F."/>
            <person name="Olsen O.A."/>
        </authorList>
    </citation>
    <scope>NUCLEOTIDE SEQUENCE [LARGE SCALE GENOMIC DNA]</scope>
    <source>
        <strain evidence="3">cv. AL8/78</strain>
    </source>
</reference>
<reference evidence="2" key="4">
    <citation type="submission" date="2019-03" db="UniProtKB">
        <authorList>
            <consortium name="EnsemblPlants"/>
        </authorList>
    </citation>
    <scope>IDENTIFICATION</scope>
</reference>
<feature type="domain" description="PARG helical" evidence="1">
    <location>
        <begin position="58"/>
        <end position="183"/>
    </location>
</feature>
<name>A0A453MGV6_AEGTS</name>
<proteinExistence type="predicted"/>
<dbReference type="GO" id="GO:1990966">
    <property type="term" value="P:ATP generation from poly-ADP-D-ribose"/>
    <property type="evidence" value="ECO:0007669"/>
    <property type="project" value="TreeGrafter"/>
</dbReference>
<organism evidence="2 3">
    <name type="scientific">Aegilops tauschii subsp. strangulata</name>
    <name type="common">Goatgrass</name>
    <dbReference type="NCBI Taxonomy" id="200361"/>
    <lineage>
        <taxon>Eukaryota</taxon>
        <taxon>Viridiplantae</taxon>
        <taxon>Streptophyta</taxon>
        <taxon>Embryophyta</taxon>
        <taxon>Tracheophyta</taxon>
        <taxon>Spermatophyta</taxon>
        <taxon>Magnoliopsida</taxon>
        <taxon>Liliopsida</taxon>
        <taxon>Poales</taxon>
        <taxon>Poaceae</taxon>
        <taxon>BOP clade</taxon>
        <taxon>Pooideae</taxon>
        <taxon>Triticodae</taxon>
        <taxon>Triticeae</taxon>
        <taxon>Triticinae</taxon>
        <taxon>Aegilops</taxon>
    </lineage>
</organism>
<dbReference type="EnsemblPlants" id="AET5Gv21177800.12">
    <property type="protein sequence ID" value="AET5Gv21177800.12"/>
    <property type="gene ID" value="AET5Gv21177800"/>
</dbReference>
<evidence type="ECO:0000259" key="1">
    <source>
        <dbReference type="Pfam" id="PF20811"/>
    </source>
</evidence>